<sequence length="446" mass="48784">MTIRNEPLDGLVGAEHPRNWPTRKKWTTIILVSVITFNQAMSSTMFTPGIDKAMEDLQVTNPAMVKLTISIYVIGLAVGPLVMSPLSEHHGRMPVMHATNALFLVASIACAASVNLPMLLVARFVSGAANTSLGGAYVADVMPPALRQRAMNVWTVGPVLAPIVGPIVGGYVSMYTTWRWTFGILSILAAVDIMITVLFLQETYPPRLAQLKARQHQNNTTAAPLQQGPDLKTSMARPFLLLLSSPALVVVSLFLAIAYSYMYIMFTTFADVFAETYAFNPGEVGLSYLGLGIGCLLGQYSLDLFMRRYISDEPRPERNLPVLMAGSVLLALSLFWYGWALERRTHWIVPILGTAVCGFAISLFFLGVQTYIVQVYPLYVASALAASTAVRCIFGLTVPLSTPALYGRLGYGWGNSLLGFLAMAIFPAALWLWRGSKGLCKEELRQ</sequence>
<proteinExistence type="inferred from homology"/>
<comment type="similarity">
    <text evidence="2">Belongs to the major facilitator superfamily.</text>
</comment>
<feature type="transmembrane region" description="Helical" evidence="6">
    <location>
        <begin position="26"/>
        <end position="43"/>
    </location>
</feature>
<evidence type="ECO:0000256" key="6">
    <source>
        <dbReference type="SAM" id="Phobius"/>
    </source>
</evidence>
<dbReference type="InterPro" id="IPR011701">
    <property type="entry name" value="MFS"/>
</dbReference>
<feature type="transmembrane region" description="Helical" evidence="6">
    <location>
        <begin position="95"/>
        <end position="114"/>
    </location>
</feature>
<dbReference type="RefSeq" id="XP_030985833.1">
    <property type="nucleotide sequence ID" value="XM_031122434.1"/>
</dbReference>
<feature type="transmembrane region" description="Helical" evidence="6">
    <location>
        <begin position="378"/>
        <end position="400"/>
    </location>
</feature>
<evidence type="ECO:0000256" key="1">
    <source>
        <dbReference type="ARBA" id="ARBA00004141"/>
    </source>
</evidence>
<feature type="domain" description="Major facilitator superfamily (MFS) profile" evidence="7">
    <location>
        <begin position="28"/>
        <end position="439"/>
    </location>
</feature>
<protein>
    <recommendedName>
        <fullName evidence="7">Major facilitator superfamily (MFS) profile domain-containing protein</fullName>
    </recommendedName>
</protein>
<dbReference type="Gene3D" id="1.20.1250.20">
    <property type="entry name" value="MFS general substrate transporter like domains"/>
    <property type="match status" value="1"/>
</dbReference>
<feature type="transmembrane region" description="Helical" evidence="6">
    <location>
        <begin position="63"/>
        <end position="83"/>
    </location>
</feature>
<evidence type="ECO:0000259" key="7">
    <source>
        <dbReference type="PROSITE" id="PS50850"/>
    </source>
</evidence>
<dbReference type="PANTHER" id="PTHR23502">
    <property type="entry name" value="MAJOR FACILITATOR SUPERFAMILY"/>
    <property type="match status" value="1"/>
</dbReference>
<reference evidence="9" key="3">
    <citation type="submission" date="2025-08" db="UniProtKB">
        <authorList>
            <consortium name="RefSeq"/>
        </authorList>
    </citation>
    <scope>IDENTIFICATION</scope>
    <source>
        <strain evidence="9">NI907</strain>
    </source>
</reference>
<dbReference type="GeneID" id="41957346"/>
<feature type="transmembrane region" description="Helical" evidence="6">
    <location>
        <begin position="322"/>
        <end position="341"/>
    </location>
</feature>
<reference evidence="9" key="1">
    <citation type="journal article" date="2019" name="Mol. Biol. Evol.">
        <title>Blast fungal genomes show frequent chromosomal changes, gene gains and losses, and effector gene turnover.</title>
        <authorList>
            <person name="Gomez Luciano L.B."/>
            <person name="Jason Tsai I."/>
            <person name="Chuma I."/>
            <person name="Tosa Y."/>
            <person name="Chen Y.H."/>
            <person name="Li J.Y."/>
            <person name="Li M.Y."/>
            <person name="Jade Lu M.Y."/>
            <person name="Nakayashiki H."/>
            <person name="Li W.H."/>
        </authorList>
    </citation>
    <scope>NUCLEOTIDE SEQUENCE</scope>
    <source>
        <strain evidence="9">NI907</strain>
    </source>
</reference>
<dbReference type="AlphaFoldDB" id="A0A6P8BF15"/>
<dbReference type="GO" id="GO:0022857">
    <property type="term" value="F:transmembrane transporter activity"/>
    <property type="evidence" value="ECO:0007669"/>
    <property type="project" value="InterPro"/>
</dbReference>
<dbReference type="CDD" id="cd17323">
    <property type="entry name" value="MFS_Tpo1_MDR_like"/>
    <property type="match status" value="1"/>
</dbReference>
<evidence type="ECO:0000256" key="3">
    <source>
        <dbReference type="ARBA" id="ARBA00022692"/>
    </source>
</evidence>
<feature type="transmembrane region" description="Helical" evidence="6">
    <location>
        <begin position="178"/>
        <end position="200"/>
    </location>
</feature>
<dbReference type="KEGG" id="pgri:PgNI_02367"/>
<keyword evidence="5 6" id="KW-0472">Membrane</keyword>
<name>A0A6P8BF15_PYRGI</name>
<gene>
    <name evidence="9" type="ORF">PgNI_02367</name>
</gene>
<feature type="transmembrane region" description="Helical" evidence="6">
    <location>
        <begin position="412"/>
        <end position="433"/>
    </location>
</feature>
<keyword evidence="3 6" id="KW-0812">Transmembrane</keyword>
<organism evidence="8 9">
    <name type="scientific">Pyricularia grisea</name>
    <name type="common">Crabgrass-specific blast fungus</name>
    <name type="synonym">Magnaporthe grisea</name>
    <dbReference type="NCBI Taxonomy" id="148305"/>
    <lineage>
        <taxon>Eukaryota</taxon>
        <taxon>Fungi</taxon>
        <taxon>Dikarya</taxon>
        <taxon>Ascomycota</taxon>
        <taxon>Pezizomycotina</taxon>
        <taxon>Sordariomycetes</taxon>
        <taxon>Sordariomycetidae</taxon>
        <taxon>Magnaporthales</taxon>
        <taxon>Pyriculariaceae</taxon>
        <taxon>Pyricularia</taxon>
    </lineage>
</organism>
<dbReference type="PANTHER" id="PTHR23502:SF68">
    <property type="entry name" value="MULTIDRUG TRANSPORTER, PUTATIVE (AFU_ORTHOLOGUE AFUA_3G01120)-RELATED"/>
    <property type="match status" value="1"/>
</dbReference>
<dbReference type="GO" id="GO:0016020">
    <property type="term" value="C:membrane"/>
    <property type="evidence" value="ECO:0007669"/>
    <property type="project" value="UniProtKB-SubCell"/>
</dbReference>
<evidence type="ECO:0000256" key="2">
    <source>
        <dbReference type="ARBA" id="ARBA00008335"/>
    </source>
</evidence>
<feature type="transmembrane region" description="Helical" evidence="6">
    <location>
        <begin position="239"/>
        <end position="264"/>
    </location>
</feature>
<keyword evidence="4 6" id="KW-1133">Transmembrane helix</keyword>
<dbReference type="PROSITE" id="PS50850">
    <property type="entry name" value="MFS"/>
    <property type="match status" value="1"/>
</dbReference>
<evidence type="ECO:0000313" key="9">
    <source>
        <dbReference type="RefSeq" id="XP_030985833.1"/>
    </source>
</evidence>
<dbReference type="SUPFAM" id="SSF103473">
    <property type="entry name" value="MFS general substrate transporter"/>
    <property type="match status" value="1"/>
</dbReference>
<evidence type="ECO:0000313" key="8">
    <source>
        <dbReference type="Proteomes" id="UP000515153"/>
    </source>
</evidence>
<reference evidence="9" key="2">
    <citation type="submission" date="2019-10" db="EMBL/GenBank/DDBJ databases">
        <authorList>
            <consortium name="NCBI Genome Project"/>
        </authorList>
    </citation>
    <scope>NUCLEOTIDE SEQUENCE</scope>
    <source>
        <strain evidence="9">NI907</strain>
    </source>
</reference>
<feature type="transmembrane region" description="Helical" evidence="6">
    <location>
        <begin position="347"/>
        <end position="366"/>
    </location>
</feature>
<evidence type="ECO:0000256" key="4">
    <source>
        <dbReference type="ARBA" id="ARBA00022989"/>
    </source>
</evidence>
<dbReference type="InterPro" id="IPR036259">
    <property type="entry name" value="MFS_trans_sf"/>
</dbReference>
<keyword evidence="8" id="KW-1185">Reference proteome</keyword>
<feature type="transmembrane region" description="Helical" evidence="6">
    <location>
        <begin position="151"/>
        <end position="172"/>
    </location>
</feature>
<feature type="transmembrane region" description="Helical" evidence="6">
    <location>
        <begin position="284"/>
        <end position="302"/>
    </location>
</feature>
<accession>A0A6P8BF15</accession>
<dbReference type="Pfam" id="PF07690">
    <property type="entry name" value="MFS_1"/>
    <property type="match status" value="1"/>
</dbReference>
<dbReference type="InterPro" id="IPR020846">
    <property type="entry name" value="MFS_dom"/>
</dbReference>
<evidence type="ECO:0000256" key="5">
    <source>
        <dbReference type="ARBA" id="ARBA00023136"/>
    </source>
</evidence>
<dbReference type="Proteomes" id="UP000515153">
    <property type="component" value="Unplaced"/>
</dbReference>
<comment type="subcellular location">
    <subcellularLocation>
        <location evidence="1">Membrane</location>
        <topology evidence="1">Multi-pass membrane protein</topology>
    </subcellularLocation>
</comment>